<evidence type="ECO:0000256" key="3">
    <source>
        <dbReference type="ARBA" id="ARBA00022692"/>
    </source>
</evidence>
<comment type="subcellular location">
    <subcellularLocation>
        <location evidence="1">Cell membrane</location>
        <topology evidence="1">Multi-pass membrane protein</topology>
    </subcellularLocation>
</comment>
<dbReference type="EMBL" id="LAYY01000025">
    <property type="protein sequence ID" value="KKK36662.1"/>
    <property type="molecule type" value="Genomic_DNA"/>
</dbReference>
<feature type="transmembrane region" description="Helical" evidence="6">
    <location>
        <begin position="322"/>
        <end position="344"/>
    </location>
</feature>
<keyword evidence="4 6" id="KW-1133">Transmembrane helix</keyword>
<dbReference type="Pfam" id="PF01943">
    <property type="entry name" value="Polysacc_synt"/>
    <property type="match status" value="1"/>
</dbReference>
<feature type="transmembrane region" description="Helical" evidence="6">
    <location>
        <begin position="85"/>
        <end position="109"/>
    </location>
</feature>
<feature type="transmembrane region" description="Helical" evidence="6">
    <location>
        <begin position="53"/>
        <end position="73"/>
    </location>
</feature>
<evidence type="ECO:0000313" key="7">
    <source>
        <dbReference type="EMBL" id="KKK36662.1"/>
    </source>
</evidence>
<feature type="transmembrane region" description="Helical" evidence="6">
    <location>
        <begin position="359"/>
        <end position="380"/>
    </location>
</feature>
<name>A0A0M2SUJ3_9BACI</name>
<proteinExistence type="predicted"/>
<dbReference type="InterPro" id="IPR050833">
    <property type="entry name" value="Poly_Biosynth_Transport"/>
</dbReference>
<dbReference type="OrthoDB" id="9775950at2"/>
<feature type="transmembrane region" description="Helical" evidence="6">
    <location>
        <begin position="129"/>
        <end position="147"/>
    </location>
</feature>
<dbReference type="PANTHER" id="PTHR30250">
    <property type="entry name" value="PST FAMILY PREDICTED COLANIC ACID TRANSPORTER"/>
    <property type="match status" value="1"/>
</dbReference>
<dbReference type="RefSeq" id="WP_046525171.1">
    <property type="nucleotide sequence ID" value="NZ_LAYY01000025.1"/>
</dbReference>
<feature type="transmembrane region" description="Helical" evidence="6">
    <location>
        <begin position="290"/>
        <end position="310"/>
    </location>
</feature>
<keyword evidence="5 6" id="KW-0472">Membrane</keyword>
<dbReference type="InterPro" id="IPR024923">
    <property type="entry name" value="PG_synth_SpoVB"/>
</dbReference>
<dbReference type="AlphaFoldDB" id="A0A0M2SUJ3"/>
<organism evidence="7 8">
    <name type="scientific">Mesobacillus campisalis</name>
    <dbReference type="NCBI Taxonomy" id="1408103"/>
    <lineage>
        <taxon>Bacteria</taxon>
        <taxon>Bacillati</taxon>
        <taxon>Bacillota</taxon>
        <taxon>Bacilli</taxon>
        <taxon>Bacillales</taxon>
        <taxon>Bacillaceae</taxon>
        <taxon>Mesobacillus</taxon>
    </lineage>
</organism>
<dbReference type="PIRSF" id="PIRSF038958">
    <property type="entry name" value="PG_synth_SpoVB"/>
    <property type="match status" value="1"/>
</dbReference>
<gene>
    <name evidence="7" type="ORF">WQ57_18090</name>
</gene>
<comment type="caution">
    <text evidence="7">The sequence shown here is derived from an EMBL/GenBank/DDBJ whole genome shotgun (WGS) entry which is preliminary data.</text>
</comment>
<keyword evidence="3 6" id="KW-0812">Transmembrane</keyword>
<sequence length="536" mass="58313">MKPVVKADELFRGAMILTAAALITKILSALYRIPFQNIVGDVGFYIYQQVYPFYGMMLVLSTTGFPVIISKLYSDELKEGNQEKAIRLLSISLFFLALLGIVLFSTFLFGAEMMAAWMGDPQLSRLFRVMAFPFLILPFTAVMRGYFQGRGNMIPTAYSQVGEQFVRVITILVLSFLLVKWEYSLYQAGSAAVFGSVTGGLVGLWILGFFFLRNSHHVFGSAFKSKEFASEAPAVVKALAFQGFAVSISGMVLILMQLADSLNLYQQLLHIMEASEAKTAKGIFDRGQPLIQLGAVAATSIALSLVPAISGETRKEYVVKHVRIALQMSLLIGAAASAGLFSIIEPTNVMLFQNADGSAVLAVLSLMILPATVLITLVGVLQGLNRLYFPAVLILAGFALKYGLNLYLVPLHGTMGAAAASLISLISMMGVSIWKLRSAVGQRVLPALFIGKVLFAAMSMGVFLHFYLELAAYLEFYLQPLRLVSAIQAVSSVLLGAAIYIIIVIRTKALGEAELLMLPFGSRLLFLLPNKTGEKI</sequence>
<keyword evidence="2" id="KW-1003">Cell membrane</keyword>
<dbReference type="PATRIC" id="fig|1408103.3.peg.4006"/>
<evidence type="ECO:0000256" key="4">
    <source>
        <dbReference type="ARBA" id="ARBA00022989"/>
    </source>
</evidence>
<feature type="transmembrane region" description="Helical" evidence="6">
    <location>
        <begin position="446"/>
        <end position="468"/>
    </location>
</feature>
<evidence type="ECO:0000256" key="6">
    <source>
        <dbReference type="SAM" id="Phobius"/>
    </source>
</evidence>
<dbReference type="CDD" id="cd13124">
    <property type="entry name" value="MATE_SpoVB_like"/>
    <property type="match status" value="1"/>
</dbReference>
<keyword evidence="8" id="KW-1185">Reference proteome</keyword>
<feature type="transmembrane region" description="Helical" evidence="6">
    <location>
        <begin position="168"/>
        <end position="186"/>
    </location>
</feature>
<feature type="transmembrane region" description="Helical" evidence="6">
    <location>
        <begin position="12"/>
        <end position="33"/>
    </location>
</feature>
<feature type="transmembrane region" description="Helical" evidence="6">
    <location>
        <begin position="234"/>
        <end position="259"/>
    </location>
</feature>
<feature type="transmembrane region" description="Helical" evidence="6">
    <location>
        <begin position="483"/>
        <end position="505"/>
    </location>
</feature>
<protein>
    <submittedName>
        <fullName evidence="7">Uncharacterized protein</fullName>
    </submittedName>
</protein>
<dbReference type="Proteomes" id="UP000034166">
    <property type="component" value="Unassembled WGS sequence"/>
</dbReference>
<feature type="transmembrane region" description="Helical" evidence="6">
    <location>
        <begin position="387"/>
        <end position="409"/>
    </location>
</feature>
<feature type="transmembrane region" description="Helical" evidence="6">
    <location>
        <begin position="192"/>
        <end position="213"/>
    </location>
</feature>
<evidence type="ECO:0000256" key="1">
    <source>
        <dbReference type="ARBA" id="ARBA00004651"/>
    </source>
</evidence>
<dbReference type="PANTHER" id="PTHR30250:SF29">
    <property type="entry name" value="POLYSACCHARIDE BIOSYNTHESIS PROTEIN C-TERMINAL DOMAIN-CONTAINING PROTEIN"/>
    <property type="match status" value="1"/>
</dbReference>
<evidence type="ECO:0000256" key="2">
    <source>
        <dbReference type="ARBA" id="ARBA00022475"/>
    </source>
</evidence>
<evidence type="ECO:0000256" key="5">
    <source>
        <dbReference type="ARBA" id="ARBA00023136"/>
    </source>
</evidence>
<reference evidence="7 8" key="1">
    <citation type="submission" date="2015-04" db="EMBL/GenBank/DDBJ databases">
        <title>Taxonomic description and genome sequence of Bacillus campisalis sp. nov., a novel member of the genus Bacillus isolated from solar saltern.</title>
        <authorList>
            <person name="Mathan Kumar R."/>
            <person name="Kaur G."/>
            <person name="Kumar A."/>
            <person name="Singh N.K."/>
            <person name="Kaur N."/>
            <person name="Kumar N."/>
            <person name="Mayilraj S."/>
        </authorList>
    </citation>
    <scope>NUCLEOTIDE SEQUENCE [LARGE SCALE GENOMIC DNA]</scope>
    <source>
        <strain evidence="7 8">SA2-6</strain>
    </source>
</reference>
<feature type="transmembrane region" description="Helical" evidence="6">
    <location>
        <begin position="415"/>
        <end position="434"/>
    </location>
</feature>
<dbReference type="GO" id="GO:0005886">
    <property type="term" value="C:plasma membrane"/>
    <property type="evidence" value="ECO:0007669"/>
    <property type="project" value="UniProtKB-SubCell"/>
</dbReference>
<evidence type="ECO:0000313" key="8">
    <source>
        <dbReference type="Proteomes" id="UP000034166"/>
    </source>
</evidence>
<dbReference type="InterPro" id="IPR002797">
    <property type="entry name" value="Polysacc_synth"/>
</dbReference>
<accession>A0A0M2SUJ3</accession>